<dbReference type="EMBL" id="JACHHG010000004">
    <property type="protein sequence ID" value="MBB6098025.1"/>
    <property type="molecule type" value="Genomic_DNA"/>
</dbReference>
<name>A0A841I276_9DEIO</name>
<proteinExistence type="predicted"/>
<dbReference type="AlphaFoldDB" id="A0A841I276"/>
<dbReference type="Proteomes" id="UP000569951">
    <property type="component" value="Unassembled WGS sequence"/>
</dbReference>
<sequence length="108" mass="12517">MFSPARLAPWVVGREALLEYAADDYLHELTRQRPWLHARYEELLEQLTAHLEERLQAPAPLKALNADVAQEWLGSLEAEQQEMARDLLADFDTYLVEWGWVERSLLAA</sequence>
<gene>
    <name evidence="1" type="ORF">HNR42_001448</name>
</gene>
<keyword evidence="2" id="KW-1185">Reference proteome</keyword>
<evidence type="ECO:0000313" key="2">
    <source>
        <dbReference type="Proteomes" id="UP000569951"/>
    </source>
</evidence>
<comment type="caution">
    <text evidence="1">The sequence shown here is derived from an EMBL/GenBank/DDBJ whole genome shotgun (WGS) entry which is preliminary data.</text>
</comment>
<organism evidence="1 2">
    <name type="scientific">Deinobacterium chartae</name>
    <dbReference type="NCBI Taxonomy" id="521158"/>
    <lineage>
        <taxon>Bacteria</taxon>
        <taxon>Thermotogati</taxon>
        <taxon>Deinococcota</taxon>
        <taxon>Deinococci</taxon>
        <taxon>Deinococcales</taxon>
        <taxon>Deinococcaceae</taxon>
        <taxon>Deinobacterium</taxon>
    </lineage>
</organism>
<protein>
    <submittedName>
        <fullName evidence="1">Uncharacterized protein</fullName>
    </submittedName>
</protein>
<evidence type="ECO:0000313" key="1">
    <source>
        <dbReference type="EMBL" id="MBB6098025.1"/>
    </source>
</evidence>
<accession>A0A841I276</accession>
<reference evidence="1 2" key="1">
    <citation type="submission" date="2020-08" db="EMBL/GenBank/DDBJ databases">
        <title>Genomic Encyclopedia of Type Strains, Phase IV (KMG-IV): sequencing the most valuable type-strain genomes for metagenomic binning, comparative biology and taxonomic classification.</title>
        <authorList>
            <person name="Goeker M."/>
        </authorList>
    </citation>
    <scope>NUCLEOTIDE SEQUENCE [LARGE SCALE GENOMIC DNA]</scope>
    <source>
        <strain evidence="1 2">DSM 21458</strain>
    </source>
</reference>
<dbReference type="RefSeq" id="WP_183986023.1">
    <property type="nucleotide sequence ID" value="NZ_JACHHG010000004.1"/>
</dbReference>